<dbReference type="AlphaFoldDB" id="A0A2D6M179"/>
<dbReference type="EMBL" id="NZBU01000008">
    <property type="protein sequence ID" value="MAG22175.1"/>
    <property type="molecule type" value="Genomic_DNA"/>
</dbReference>
<sequence>MKPCEKHRVAKAFEMVAVGKHALFRTAEGIFFQAADGRFFAMEEFTRWSGKQIGKIEFFDENTRWYGKRIISTAKGTFVALGKGFFVSLADLEKPLPRIRL</sequence>
<reference evidence="2" key="1">
    <citation type="submission" date="2017-09" db="EMBL/GenBank/DDBJ databases">
        <title>The Reconstruction of 2,631 Draft Metagenome-Assembled Genomes from the Global Oceans.</title>
        <authorList>
            <person name="Tully B.J."/>
            <person name="Graham E.D."/>
            <person name="Heidelberg J.F."/>
        </authorList>
    </citation>
    <scope>NUCLEOTIDE SEQUENCE [LARGE SCALE GENOMIC DNA]</scope>
</reference>
<name>A0A2D6M179_9ARCH</name>
<evidence type="ECO:0000313" key="2">
    <source>
        <dbReference type="Proteomes" id="UP000226592"/>
    </source>
</evidence>
<organism evidence="1 2">
    <name type="scientific">Candidatus Iainarchaeum sp</name>
    <dbReference type="NCBI Taxonomy" id="3101447"/>
    <lineage>
        <taxon>Archaea</taxon>
        <taxon>Candidatus Iainarchaeota</taxon>
        <taxon>Candidatus Iainarchaeia</taxon>
        <taxon>Candidatus Iainarchaeales</taxon>
        <taxon>Candidatus Iainarchaeaceae</taxon>
        <taxon>Candidatus Iainarchaeum</taxon>
    </lineage>
</organism>
<protein>
    <submittedName>
        <fullName evidence="1">Uncharacterized protein</fullName>
    </submittedName>
</protein>
<proteinExistence type="predicted"/>
<comment type="caution">
    <text evidence="1">The sequence shown here is derived from an EMBL/GenBank/DDBJ whole genome shotgun (WGS) entry which is preliminary data.</text>
</comment>
<dbReference type="Proteomes" id="UP000226592">
    <property type="component" value="Unassembled WGS sequence"/>
</dbReference>
<gene>
    <name evidence="1" type="ORF">CL943_02625</name>
</gene>
<accession>A0A2D6M179</accession>
<evidence type="ECO:0000313" key="1">
    <source>
        <dbReference type="EMBL" id="MAG22175.1"/>
    </source>
</evidence>